<dbReference type="SMART" id="SM00185">
    <property type="entry name" value="ARM"/>
    <property type="match status" value="13"/>
</dbReference>
<evidence type="ECO:0000256" key="7">
    <source>
        <dbReference type="ARBA" id="ARBA00026209"/>
    </source>
</evidence>
<feature type="compositionally biased region" description="Polar residues" evidence="8">
    <location>
        <begin position="1671"/>
        <end position="1682"/>
    </location>
</feature>
<reference evidence="9" key="1">
    <citation type="submission" date="2019-03" db="EMBL/GenBank/DDBJ databases">
        <title>Long read genome sequence of the mycoparasitic Pythium oligandrum ATCC 38472 isolated from sugarbeet rhizosphere.</title>
        <authorList>
            <person name="Gaulin E."/>
        </authorList>
    </citation>
    <scope>NUCLEOTIDE SEQUENCE</scope>
    <source>
        <strain evidence="9">ATCC 38472_TT</strain>
    </source>
</reference>
<evidence type="ECO:0000256" key="8">
    <source>
        <dbReference type="SAM" id="MobiDB-lite"/>
    </source>
</evidence>
<feature type="region of interest" description="Disordered" evidence="8">
    <location>
        <begin position="1739"/>
        <end position="1836"/>
    </location>
</feature>
<name>A0A8K1FDB7_PYTOL</name>
<comment type="subcellular location">
    <subcellularLocation>
        <location evidence="1">Vacuole membrane</location>
        <topology evidence="1">Lipid-anchor</topology>
    </subcellularLocation>
</comment>
<dbReference type="PANTHER" id="PTHR47249">
    <property type="entry name" value="VACUOLAR PROTEIN 8"/>
    <property type="match status" value="1"/>
</dbReference>
<dbReference type="PANTHER" id="PTHR47249:SF1">
    <property type="entry name" value="VACUOLAR PROTEIN 8"/>
    <property type="match status" value="1"/>
</dbReference>
<evidence type="ECO:0000256" key="4">
    <source>
        <dbReference type="ARBA" id="ARBA00022737"/>
    </source>
</evidence>
<keyword evidence="4" id="KW-0677">Repeat</keyword>
<keyword evidence="6" id="KW-0449">Lipoprotein</keyword>
<evidence type="ECO:0000313" key="10">
    <source>
        <dbReference type="Proteomes" id="UP000794436"/>
    </source>
</evidence>
<dbReference type="GO" id="GO:0005774">
    <property type="term" value="C:vacuolar membrane"/>
    <property type="evidence" value="ECO:0007669"/>
    <property type="project" value="UniProtKB-SubCell"/>
</dbReference>
<dbReference type="SUPFAM" id="SSF48371">
    <property type="entry name" value="ARM repeat"/>
    <property type="match status" value="4"/>
</dbReference>
<evidence type="ECO:0000256" key="5">
    <source>
        <dbReference type="ARBA" id="ARBA00023136"/>
    </source>
</evidence>
<keyword evidence="3" id="KW-0926">Vacuole</keyword>
<dbReference type="GO" id="GO:0043495">
    <property type="term" value="F:protein-membrane adaptor activity"/>
    <property type="evidence" value="ECO:0007669"/>
    <property type="project" value="InterPro"/>
</dbReference>
<evidence type="ECO:0000256" key="1">
    <source>
        <dbReference type="ARBA" id="ARBA00004592"/>
    </source>
</evidence>
<comment type="caution">
    <text evidence="9">The sequence shown here is derived from an EMBL/GenBank/DDBJ whole genome shotgun (WGS) entry which is preliminary data.</text>
</comment>
<feature type="region of interest" description="Disordered" evidence="8">
    <location>
        <begin position="1630"/>
        <end position="1704"/>
    </location>
</feature>
<feature type="compositionally biased region" description="Polar residues" evidence="8">
    <location>
        <begin position="1826"/>
        <end position="1836"/>
    </location>
</feature>
<protein>
    <recommendedName>
        <fullName evidence="7">Vacuolar protein 8</fullName>
    </recommendedName>
</protein>
<evidence type="ECO:0000256" key="3">
    <source>
        <dbReference type="ARBA" id="ARBA00022554"/>
    </source>
</evidence>
<gene>
    <name evidence="9" type="ORF">Poli38472_013288</name>
</gene>
<keyword evidence="10" id="KW-1185">Reference proteome</keyword>
<feature type="compositionally biased region" description="Acidic residues" evidence="8">
    <location>
        <begin position="1632"/>
        <end position="1648"/>
    </location>
</feature>
<accession>A0A8K1FDB7</accession>
<sequence>MALNPPKCAVNMEQRLAALRHDQEIDGLRVYLIKYNLFPRNRDPHNSPIRIEELKELVKHWKLHRQRGFWRDHPEKEDLVRALLQHLKSEATNKKRRQEAQEKYNNRHKNAGLGATANGPGMEMSEAAKRDFSMILLGGKDREGDADDLTATGSPAKATFLKRRIGGDLFYQRGDYDEGMIYLSRIDPSRFQNEAENPRNELLTTTAASPTPIEHLVQMGTGNSSGVPTLRGGMPNHTLHAMNSSESTAVDSGPMSHVTTLEMTSAATSSHPLPTTTHLTREMKIKCLEGLYNVSCHRGFELQMLKEGALATIIQLLKTDDTLLRLYAATTLLNLTAPPHKPSQSLLAAVKDVYTKMMDDGVLGALLDLTHTPNASIKSFCARALFRFTIDETHHFRMVHEGSVVALTQLMTSVPNEEMRQACMQALVNLAAIPRAVTCDAILTTILALSKIGIERNDLALLQRCAQALLNLSLLPTTRANMIDEGALPALSVLTSTSTHWPILETMSCVLGNLAAIKTNQETMTKMGAMVILSELLRHVTRAFQELEAQEAAVDNVAQDDDGEVRAMVRAMLQRVRRNCAHVLAQWCCNSKVQLRVLSAGFVTTLLALIKRPLCPEDLTTKPLEEETEKLAVLALANLALEDRCRVAIVQDGAVPLLLGILQDDPGSEPTTRTHLTLLQLDCVTALSNLMLHPKNFNRMVDEGVVPALLVLIQHSTSPEIQRACVYAMLTLAKDPTMKTRLASITASDEIEDASSSPGAIPVMLVFASKQIQDSELCGVALSFLYHLSTRSENYEVLYFEGAVGFLMRVLQKKPEKGDAVAQQHTLYGLWRDALMALSQLANHPEKRATLIDDGALEAVNHVLRTLAKAAEAAVTRRRDRRLETDAVMLQFSCAQILCKLQPLCCASKSEIPAFCASLLLLAAQSSAKNSRLEKHALATQQKTVLRCALTIARATLMKRGLRLLAAQGDLPPALNAIMRTGLHEAQICAAIALCNLATQRSPPTTLKQYPLRLWKDATTEDFIVITLLRLNSDETKEICSKALFNLLTHDELRDQMVKDGVLYALIKLARIENEEMRDLALRAIYNLSLLPRTATQLLEMEIVRTLVKMYQAEWSKEMKRFLCGILSNLSSTVVGYDAQILSEGALSVLKHLLKVREPETRVYAANILYNLSCAGDVADTLVRDDANVLSLLSSALPSENRDVRRYAAMTIANLSGHALAIQLMTEQGSGNETTSNHGIVRVVHDVLKRTMASCLATSRACVLALRNLLTVGANQQRFIACGGITTLAAILACPEMESETSTLHVATDLLCALANLEEGDDGFEVRLVKDGMIKALLAIATGAMANNPDGSASTSVAERTVVMQIITSLSNLSKNAACHDLMLRDGVLETIALLARTSADTRSPFKGLTGVKGEEFCHHCMIALRNLVHQDEHSDDGPKDANDRNAIKAQRIGSQPSLVPMLLALSQSSVAETREHVVVTIHNVAMYKRCRMQLLKHDGVKALLRLGTSSTSAVKRHICGLALQLLSQQDASEDPHAASIAQDGLVAALNALAESQHAHNDVLMVAATAVRAVLAPRTKAKTEAETSLVAPEYKPMTQQGAAPDWNKVVILSMETWPALETLTTAIYSGQDEQDAHDEAYSDDDDDSDHEHSKHKDKASSPPKAAPLSPVNSRLRASSSILSTNTTGAASTTPSSSVTVPRTCSSDTVLGTLHLLEDLHLDKVKINLEVELAAMQRRGASRGTDGNGELPMLPRPATSEETERESLSLPVDFKSPKKRGVSSSSSTLSLVRHEANQSPQHAAGSGGSPIKSPISTPKRKSRTLVPLTSSASSPSL</sequence>
<dbReference type="InterPro" id="IPR011989">
    <property type="entry name" value="ARM-like"/>
</dbReference>
<feature type="compositionally biased region" description="Low complexity" evidence="8">
    <location>
        <begin position="1683"/>
        <end position="1704"/>
    </location>
</feature>
<comment type="similarity">
    <text evidence="2">Belongs to the beta-catenin family.</text>
</comment>
<evidence type="ECO:0000256" key="2">
    <source>
        <dbReference type="ARBA" id="ARBA00005462"/>
    </source>
</evidence>
<evidence type="ECO:0000313" key="9">
    <source>
        <dbReference type="EMBL" id="TMW55397.1"/>
    </source>
</evidence>
<organism evidence="9 10">
    <name type="scientific">Pythium oligandrum</name>
    <name type="common">Mycoparasitic fungus</name>
    <dbReference type="NCBI Taxonomy" id="41045"/>
    <lineage>
        <taxon>Eukaryota</taxon>
        <taxon>Sar</taxon>
        <taxon>Stramenopiles</taxon>
        <taxon>Oomycota</taxon>
        <taxon>Peronosporomycetes</taxon>
        <taxon>Pythiales</taxon>
        <taxon>Pythiaceae</taxon>
        <taxon>Pythium</taxon>
    </lineage>
</organism>
<dbReference type="OrthoDB" id="7537227at2759"/>
<evidence type="ECO:0000256" key="6">
    <source>
        <dbReference type="ARBA" id="ARBA00023288"/>
    </source>
</evidence>
<proteinExistence type="inferred from homology"/>
<dbReference type="Gene3D" id="1.25.10.10">
    <property type="entry name" value="Leucine-rich Repeat Variant"/>
    <property type="match status" value="5"/>
</dbReference>
<dbReference type="GO" id="GO:0071562">
    <property type="term" value="P:nucleus-vacuole junction assembly"/>
    <property type="evidence" value="ECO:0007669"/>
    <property type="project" value="InterPro"/>
</dbReference>
<feature type="compositionally biased region" description="Low complexity" evidence="8">
    <location>
        <begin position="1660"/>
        <end position="1670"/>
    </location>
</feature>
<dbReference type="InterPro" id="IPR000225">
    <property type="entry name" value="Armadillo"/>
</dbReference>
<keyword evidence="5" id="KW-0472">Membrane</keyword>
<dbReference type="EMBL" id="SPLM01000148">
    <property type="protein sequence ID" value="TMW55397.1"/>
    <property type="molecule type" value="Genomic_DNA"/>
</dbReference>
<dbReference type="InterPro" id="IPR045156">
    <property type="entry name" value="Vac8"/>
</dbReference>
<dbReference type="InterPro" id="IPR016024">
    <property type="entry name" value="ARM-type_fold"/>
</dbReference>
<dbReference type="Proteomes" id="UP000794436">
    <property type="component" value="Unassembled WGS sequence"/>
</dbReference>